<dbReference type="SMART" id="SM00710">
    <property type="entry name" value="PbH1"/>
    <property type="match status" value="6"/>
</dbReference>
<proteinExistence type="predicted"/>
<evidence type="ECO:0000313" key="3">
    <source>
        <dbReference type="EMBL" id="XDQ23632.1"/>
    </source>
</evidence>
<dbReference type="CDD" id="cd23418">
    <property type="entry name" value="beta-trefoil_Ricin_XLN-like"/>
    <property type="match status" value="1"/>
</dbReference>
<organism evidence="3">
    <name type="scientific">Streptomyces sp. R21</name>
    <dbReference type="NCBI Taxonomy" id="3238627"/>
    <lineage>
        <taxon>Bacteria</taxon>
        <taxon>Bacillati</taxon>
        <taxon>Actinomycetota</taxon>
        <taxon>Actinomycetes</taxon>
        <taxon>Kitasatosporales</taxon>
        <taxon>Streptomycetaceae</taxon>
        <taxon>Streptomyces</taxon>
    </lineage>
</organism>
<dbReference type="InterPro" id="IPR035992">
    <property type="entry name" value="Ricin_B-like_lectins"/>
</dbReference>
<dbReference type="PANTHER" id="PTHR36453">
    <property type="entry name" value="SECRETED PROTEIN-RELATED"/>
    <property type="match status" value="1"/>
</dbReference>
<dbReference type="SMART" id="SM00458">
    <property type="entry name" value="RICIN"/>
    <property type="match status" value="1"/>
</dbReference>
<dbReference type="SUPFAM" id="SSF50370">
    <property type="entry name" value="Ricin B-like lectins"/>
    <property type="match status" value="1"/>
</dbReference>
<dbReference type="Gene3D" id="2.80.10.50">
    <property type="match status" value="3"/>
</dbReference>
<gene>
    <name evidence="3" type="ORF">AB5J56_02470</name>
</gene>
<dbReference type="AlphaFoldDB" id="A0AB39P0L1"/>
<feature type="signal peptide" evidence="1">
    <location>
        <begin position="1"/>
        <end position="32"/>
    </location>
</feature>
<dbReference type="RefSeq" id="WP_369229534.1">
    <property type="nucleotide sequence ID" value="NZ_CP163435.1"/>
</dbReference>
<dbReference type="InterPro" id="IPR000772">
    <property type="entry name" value="Ricin_B_lectin"/>
</dbReference>
<dbReference type="PANTHER" id="PTHR36453:SF1">
    <property type="entry name" value="RIGHT HANDED BETA HELIX DOMAIN-CONTAINING PROTEIN"/>
    <property type="match status" value="1"/>
</dbReference>
<dbReference type="PROSITE" id="PS50231">
    <property type="entry name" value="RICIN_B_LECTIN"/>
    <property type="match status" value="1"/>
</dbReference>
<dbReference type="SUPFAM" id="SSF51126">
    <property type="entry name" value="Pectin lyase-like"/>
    <property type="match status" value="1"/>
</dbReference>
<evidence type="ECO:0000256" key="1">
    <source>
        <dbReference type="SAM" id="SignalP"/>
    </source>
</evidence>
<sequence>MSRSSLFLRPRTVLAAAVLSLAGLLWAPAANAATNQTYYVAPDGSDANAGTSAGAPLRTLQAAQTKVRQALSANVVPSVQAAGGTYELPSALTFGPADSGRSGSPVLWQAAPGVKVVLAGGRKLQPAWSPDASRPGVFTAQIGSGITMDGLFVNGRRQALARYPNVDPSQPILDGYTDLATVQARARNWKHPALAYLRALHCNSWGGASFKVTGLNSDGTLGLSWTGDNNRQEACPNQAQPLNSGHVMVENVLEELDAPGEWHYDSAAGTLYYYPPSGTDLPNAAVQTAEADELVHLQGSSNTDPVHDITFSGFTFTATHRTLFDHAYEGLQLGDWAVARTGAFYTKNAQGITVTKSAFDQLGGNGVFMDGYNDGNVVSGSTFTDDGASDVQTVGSRAAVRDLSTWSHQVTTLDDTTPGPKTQDYPRNITVSGNQMSHNGRFEKQSAGVNISMSQNIRVLGNTIHGSPRSCVNINDGTWGGDLIQDNDLFDCVKETSDHGPINMWGRDRFWPLSGGDSVQKRYALLDVVSPNVIDHNRIWHNSQWDLDLDDGSTNYKLTNNLLLNAGIKLRDGFYRTVSNNILVNGSLYEQVSHADNGDVIEHNITLAAQPYSLTLSDPANAKYLADHNVFWNNGNPVTGLDGSWSADGEDLHSRTADPQFTHGNPWTDPALLDYTVAATSPALGLGFANFPMDTFGVPGAPTPPRVTWPNTAPAGEVHAVGAGKCLDVPGWSTAQGTQLEIWDCHGGANQIFAHVSSGGQLTVYSGSSQLCLDADGGSNSPGTKVITWPCNSQTNQQWNLNSNGTITGAQSGLCLDVSGASTANGALVQLWTCNGGSNQKWAFG</sequence>
<dbReference type="EMBL" id="CP163435">
    <property type="protein sequence ID" value="XDQ23632.1"/>
    <property type="molecule type" value="Genomic_DNA"/>
</dbReference>
<dbReference type="InterPro" id="IPR011050">
    <property type="entry name" value="Pectin_lyase_fold/virulence"/>
</dbReference>
<name>A0AB39P0L1_9ACTN</name>
<keyword evidence="1" id="KW-0732">Signal</keyword>
<dbReference type="Pfam" id="PF00652">
    <property type="entry name" value="Ricin_B_lectin"/>
    <property type="match status" value="1"/>
</dbReference>
<feature type="chain" id="PRO_5044275053" evidence="1">
    <location>
        <begin position="33"/>
        <end position="845"/>
    </location>
</feature>
<dbReference type="Gene3D" id="2.160.20.10">
    <property type="entry name" value="Single-stranded right-handed beta-helix, Pectin lyase-like"/>
    <property type="match status" value="2"/>
</dbReference>
<dbReference type="InterPro" id="IPR012334">
    <property type="entry name" value="Pectin_lyas_fold"/>
</dbReference>
<evidence type="ECO:0000259" key="2">
    <source>
        <dbReference type="SMART" id="SM00458"/>
    </source>
</evidence>
<dbReference type="InterPro" id="IPR006626">
    <property type="entry name" value="PbH1"/>
</dbReference>
<feature type="domain" description="Ricin B lectin" evidence="2">
    <location>
        <begin position="715"/>
        <end position="845"/>
    </location>
</feature>
<protein>
    <submittedName>
        <fullName evidence="3">RICIN domain-containing protein</fullName>
    </submittedName>
</protein>
<accession>A0AB39P0L1</accession>
<reference evidence="3" key="1">
    <citation type="submission" date="2024-07" db="EMBL/GenBank/DDBJ databases">
        <authorList>
            <person name="Yu S.T."/>
        </authorList>
    </citation>
    <scope>NUCLEOTIDE SEQUENCE</scope>
    <source>
        <strain evidence="3">R21</strain>
    </source>
</reference>